<evidence type="ECO:0000313" key="1">
    <source>
        <dbReference type="EMBL" id="MCP2260942.1"/>
    </source>
</evidence>
<proteinExistence type="predicted"/>
<accession>A0ABT1HZI3</accession>
<reference evidence="1 2" key="1">
    <citation type="submission" date="2022-06" db="EMBL/GenBank/DDBJ databases">
        <title>Genomic Encyclopedia of Archaeal and Bacterial Type Strains, Phase II (KMG-II): from individual species to whole genera.</title>
        <authorList>
            <person name="Goeker M."/>
        </authorList>
    </citation>
    <scope>NUCLEOTIDE SEQUENCE [LARGE SCALE GENOMIC DNA]</scope>
    <source>
        <strain evidence="1 2">DSM 40477</strain>
    </source>
</reference>
<comment type="caution">
    <text evidence="1">The sequence shown here is derived from an EMBL/GenBank/DDBJ whole genome shotgun (WGS) entry which is preliminary data.</text>
</comment>
<keyword evidence="2" id="KW-1185">Reference proteome</keyword>
<sequence length="77" mass="8171">MRRLTIGGVNPHLEQATVHTVHPDGSVVLLRDDGVLVDASASAVAAGGWRAPRQGQRVTLRRREGTISAVLPPVTRA</sequence>
<organism evidence="1 2">
    <name type="scientific">Streptoalloteichus tenebrarius (strain ATCC 17920 / DSM 40477 / JCM 4838 / CBS 697.72 / NBRC 16177 / NCIMB 11028 / NRRL B-12390 / A12253. 1 / ISP 5477)</name>
    <name type="common">Streptomyces tenebrarius</name>
    <dbReference type="NCBI Taxonomy" id="1933"/>
    <lineage>
        <taxon>Bacteria</taxon>
        <taxon>Bacillati</taxon>
        <taxon>Actinomycetota</taxon>
        <taxon>Actinomycetes</taxon>
        <taxon>Pseudonocardiales</taxon>
        <taxon>Pseudonocardiaceae</taxon>
        <taxon>Streptoalloteichus</taxon>
    </lineage>
</organism>
<protein>
    <submittedName>
        <fullName evidence="1">Uncharacterized protein</fullName>
    </submittedName>
</protein>
<dbReference type="Proteomes" id="UP001205311">
    <property type="component" value="Unassembled WGS sequence"/>
</dbReference>
<evidence type="ECO:0000313" key="2">
    <source>
        <dbReference type="Proteomes" id="UP001205311"/>
    </source>
</evidence>
<name>A0ABT1HZI3_STRSD</name>
<dbReference type="EMBL" id="JAMTCP010000033">
    <property type="protein sequence ID" value="MCP2260942.1"/>
    <property type="molecule type" value="Genomic_DNA"/>
</dbReference>
<gene>
    <name evidence="1" type="ORF">LX15_004662</name>
</gene>